<organism evidence="1 2">
    <name type="scientific">Candidatus Methanogaster sp</name>
    <dbReference type="NCBI Taxonomy" id="3386292"/>
    <lineage>
        <taxon>Archaea</taxon>
        <taxon>Methanobacteriati</taxon>
        <taxon>Methanobacteriota</taxon>
        <taxon>Stenosarchaea group</taxon>
        <taxon>Methanomicrobia</taxon>
        <taxon>Methanosarcinales</taxon>
        <taxon>ANME-2 cluster</taxon>
        <taxon>Candidatus Methanogasteraceae</taxon>
        <taxon>Candidatus Methanogaster</taxon>
    </lineage>
</organism>
<dbReference type="EMBL" id="PQXF01000001">
    <property type="protein sequence ID" value="PXF62070.1"/>
    <property type="molecule type" value="Genomic_DNA"/>
</dbReference>
<dbReference type="Proteomes" id="UP000248329">
    <property type="component" value="Unassembled WGS sequence"/>
</dbReference>
<reference evidence="1" key="1">
    <citation type="submission" date="2018-01" db="EMBL/GenBank/DDBJ databases">
        <authorList>
            <person name="Krukenberg V."/>
        </authorList>
    </citation>
    <scope>NUCLEOTIDE SEQUENCE</scope>
    <source>
        <strain evidence="1">E20ANME2</strain>
    </source>
</reference>
<evidence type="ECO:0000313" key="1">
    <source>
        <dbReference type="EMBL" id="PXF62070.1"/>
    </source>
</evidence>
<comment type="caution">
    <text evidence="1">The sequence shown here is derived from an EMBL/GenBank/DDBJ whole genome shotgun (WGS) entry which is preliminary data.</text>
</comment>
<evidence type="ECO:0000313" key="2">
    <source>
        <dbReference type="Proteomes" id="UP000248329"/>
    </source>
</evidence>
<sequence length="79" mass="9316">MLEGEPDPIEVRNLKDQLEASEWSHIFVRDTKRKELWSNIVCIRVYPVVDELPGDEIWLIIRIDDGDEPVKYQFSECPT</sequence>
<proteinExistence type="predicted"/>
<protein>
    <submittedName>
        <fullName evidence="1">Uncharacterized protein</fullName>
    </submittedName>
</protein>
<name>A0AC61L6M1_9EURY</name>
<gene>
    <name evidence="1" type="ORF">C4B59_00165</name>
</gene>
<accession>A0AC61L6M1</accession>